<evidence type="ECO:0000256" key="1">
    <source>
        <dbReference type="SAM" id="MobiDB-lite"/>
    </source>
</evidence>
<comment type="caution">
    <text evidence="2">The sequence shown here is derived from an EMBL/GenBank/DDBJ whole genome shotgun (WGS) entry which is preliminary data.</text>
</comment>
<name>A0ABQ9HR26_9NEOP</name>
<sequence length="270" mass="29648">MDREVEVHAGDTAAYDVLKILRDRIGRKKSTAMARRCSVPLSMVPCKGGGEGPALLGNVPHCAAAVSTVRLFPLRTRVLPSASFMYTLRELPRSSPLDGSPRTCPTHSKQGFPTARCPARIPPVTSCSPDTIVRTRPLTLLHLKPLDDSTHAERGTVPSRATPDFRTGESCRTMPWSAGFLGDIRFPRPSLTRREWYLKGHTMLRQHSATARLPPKRIGFNPLLNTGFAQVVIVPIDVAGRWVFSGISHLPRPCIPTLLHSRLISPSSVL</sequence>
<evidence type="ECO:0000313" key="3">
    <source>
        <dbReference type="Proteomes" id="UP001159363"/>
    </source>
</evidence>
<reference evidence="2 3" key="1">
    <citation type="submission" date="2023-02" db="EMBL/GenBank/DDBJ databases">
        <title>LHISI_Scaffold_Assembly.</title>
        <authorList>
            <person name="Stuart O.P."/>
            <person name="Cleave R."/>
            <person name="Magrath M.J.L."/>
            <person name="Mikheyev A.S."/>
        </authorList>
    </citation>
    <scope>NUCLEOTIDE SEQUENCE [LARGE SCALE GENOMIC DNA]</scope>
    <source>
        <strain evidence="2">Daus_M_001</strain>
        <tissue evidence="2">Leg muscle</tissue>
    </source>
</reference>
<evidence type="ECO:0000313" key="2">
    <source>
        <dbReference type="EMBL" id="KAJ8886328.1"/>
    </source>
</evidence>
<protein>
    <submittedName>
        <fullName evidence="2">Uncharacterized protein</fullName>
    </submittedName>
</protein>
<dbReference type="Proteomes" id="UP001159363">
    <property type="component" value="Chromosome X"/>
</dbReference>
<gene>
    <name evidence="2" type="ORF">PR048_012539</name>
</gene>
<proteinExistence type="predicted"/>
<accession>A0ABQ9HR26</accession>
<dbReference type="EMBL" id="JARBHB010000004">
    <property type="protein sequence ID" value="KAJ8886328.1"/>
    <property type="molecule type" value="Genomic_DNA"/>
</dbReference>
<keyword evidence="3" id="KW-1185">Reference proteome</keyword>
<feature type="region of interest" description="Disordered" evidence="1">
    <location>
        <begin position="149"/>
        <end position="168"/>
    </location>
</feature>
<organism evidence="2 3">
    <name type="scientific">Dryococelus australis</name>
    <dbReference type="NCBI Taxonomy" id="614101"/>
    <lineage>
        <taxon>Eukaryota</taxon>
        <taxon>Metazoa</taxon>
        <taxon>Ecdysozoa</taxon>
        <taxon>Arthropoda</taxon>
        <taxon>Hexapoda</taxon>
        <taxon>Insecta</taxon>
        <taxon>Pterygota</taxon>
        <taxon>Neoptera</taxon>
        <taxon>Polyneoptera</taxon>
        <taxon>Phasmatodea</taxon>
        <taxon>Verophasmatodea</taxon>
        <taxon>Anareolatae</taxon>
        <taxon>Phasmatidae</taxon>
        <taxon>Eurycanthinae</taxon>
        <taxon>Dryococelus</taxon>
    </lineage>
</organism>